<proteinExistence type="predicted"/>
<sequence length="311" mass="35595">MYRTLSCQLSKKATASKCCKEEIEKLLEVDEEPLPCDIGDALEMNKLTEKRCDIIKETWEIYKQDGINNTIKIFFHLFTEHPEYKYIWPQFRGIPDSSFILSSALRNHAEVYTAGLSIIINNMHNKAKMYAHIKKIAYAHVKWIIHQSHVQNMVPGLMMVLKDKVPHFDDSIEDAWKTLYGVIGSLLEQFKNDYKKEALILRTKIKATIKFHGQKIIDGTVVDESANAEGRVSILQPIDEIETYSDIGLPTRLKMGKLGSTLLATPKHRESIKETQINMEAIDGLVQPNYEDGEVFINHDIFGPDLSFLIL</sequence>
<accession>A0AC35U5B8</accession>
<name>A0AC35U5B8_9BILA</name>
<dbReference type="WBParaSite" id="RSKR_0000740100.1">
    <property type="protein sequence ID" value="RSKR_0000740100.1"/>
    <property type="gene ID" value="RSKR_0000740100"/>
</dbReference>
<protein>
    <submittedName>
        <fullName evidence="2">GLOBIN domain-containing protein</fullName>
    </submittedName>
</protein>
<dbReference type="Proteomes" id="UP000095286">
    <property type="component" value="Unplaced"/>
</dbReference>
<organism evidence="1 2">
    <name type="scientific">Rhabditophanes sp. KR3021</name>
    <dbReference type="NCBI Taxonomy" id="114890"/>
    <lineage>
        <taxon>Eukaryota</taxon>
        <taxon>Metazoa</taxon>
        <taxon>Ecdysozoa</taxon>
        <taxon>Nematoda</taxon>
        <taxon>Chromadorea</taxon>
        <taxon>Rhabditida</taxon>
        <taxon>Tylenchina</taxon>
        <taxon>Panagrolaimomorpha</taxon>
        <taxon>Strongyloidoidea</taxon>
        <taxon>Alloionematidae</taxon>
        <taxon>Rhabditophanes</taxon>
    </lineage>
</organism>
<evidence type="ECO:0000313" key="1">
    <source>
        <dbReference type="Proteomes" id="UP000095286"/>
    </source>
</evidence>
<evidence type="ECO:0000313" key="2">
    <source>
        <dbReference type="WBParaSite" id="RSKR_0000740100.1"/>
    </source>
</evidence>
<reference evidence="2" key="1">
    <citation type="submission" date="2016-11" db="UniProtKB">
        <authorList>
            <consortium name="WormBaseParasite"/>
        </authorList>
    </citation>
    <scope>IDENTIFICATION</scope>
    <source>
        <strain evidence="2">KR3021</strain>
    </source>
</reference>